<reference evidence="8 9" key="1">
    <citation type="submission" date="2018-12" db="EMBL/GenBank/DDBJ databases">
        <authorList>
            <person name="Sun L."/>
            <person name="Chen Z."/>
        </authorList>
    </citation>
    <scope>NUCLEOTIDE SEQUENCE [LARGE SCALE GENOMIC DNA]</scope>
    <source>
        <strain evidence="8 9">DSM 15890</strain>
    </source>
</reference>
<evidence type="ECO:0000256" key="5">
    <source>
        <dbReference type="ARBA" id="ARBA00023136"/>
    </source>
</evidence>
<comment type="caution">
    <text evidence="8">The sequence shown here is derived from an EMBL/GenBank/DDBJ whole genome shotgun (WGS) entry which is preliminary data.</text>
</comment>
<feature type="transmembrane region" description="Helical" evidence="6">
    <location>
        <begin position="709"/>
        <end position="730"/>
    </location>
</feature>
<evidence type="ECO:0000256" key="3">
    <source>
        <dbReference type="ARBA" id="ARBA00022692"/>
    </source>
</evidence>
<dbReference type="Proteomes" id="UP000279446">
    <property type="component" value="Unassembled WGS sequence"/>
</dbReference>
<sequence>MNLIRKQVYKNLLRNKGYIAVLFLVVLLTSFMYYFVEFSVDKNTTNLQSYVTEQQREQFRFQVRSDVDEAKVIDQLGQDYVLEARSIKKISDGDQKYFFINKTDHFNLPYIKTGRLPITESEIALSPEFMQSNHIELGQSLTIEDTTYTITGSFYLPDYEVFIPFGDIQQDYDSATFAIVTPKVYEKYTGKEELYFAGRVKADDDIEIEAKLAALKGNSAFSYMAQTNEITSHSQLQTGLDSNKILAHTFLLIIGLISLFLYYMFYKRFMMLHKQEFGCYKALGFTSLQISSVLVRFSLLIAAVGTLAGLVLGFFGSSILLQLYSSSYSFPYLTRGIDVSSFCYGVVLVIAATVLVTYIAVIQFMTQDGYSLLNNVDKTQNMSGATAVANKIANLLPPRWRLPVRVVLRKWNTLLLSALTILIVSTLFITSNSLYISSGTIIDAQTAGRSYEYDVTYDSYQQDQESLRVSRMYYLKEPIQIIQNERQIPVTIVGLDTQGSLLNLYNLKNDLIQLDHVNGVVISQGISELYGIGKGEALQFILDRKHLSANVADIVMNGDTNTIYLDKEELATKLGIASDMHSGELSNEYKHDASSSVVTAKEKRAIIENNSVSNRSSAVINQILGAVIGCLLLYIVVMLNFQDRTQDMVILRLLGYKPREINRLLVDVYRPMFVILYVFMSPIAIYISAQIHRLISIQTSDYIPFSTNGWFIMLAIVLIMLLYSLVVFFFKRKTYVWVRNEPIDISH</sequence>
<feature type="transmembrane region" description="Helical" evidence="6">
    <location>
        <begin position="619"/>
        <end position="641"/>
    </location>
</feature>
<feature type="transmembrane region" description="Helical" evidence="6">
    <location>
        <begin position="245"/>
        <end position="265"/>
    </location>
</feature>
<feature type="domain" description="ABC3 transporter permease C-terminal" evidence="7">
    <location>
        <begin position="624"/>
        <end position="729"/>
    </location>
</feature>
<keyword evidence="3 6" id="KW-0812">Transmembrane</keyword>
<dbReference type="OrthoDB" id="2934570at2"/>
<dbReference type="PANTHER" id="PTHR30287">
    <property type="entry name" value="MEMBRANE COMPONENT OF PREDICTED ABC SUPERFAMILY METABOLITE UPTAKE TRANSPORTER"/>
    <property type="match status" value="1"/>
</dbReference>
<organism evidence="8 9">
    <name type="scientific">Paenibacillus anaericanus</name>
    <dbReference type="NCBI Taxonomy" id="170367"/>
    <lineage>
        <taxon>Bacteria</taxon>
        <taxon>Bacillati</taxon>
        <taxon>Bacillota</taxon>
        <taxon>Bacilli</taxon>
        <taxon>Bacillales</taxon>
        <taxon>Paenibacillaceae</taxon>
        <taxon>Paenibacillus</taxon>
    </lineage>
</organism>
<evidence type="ECO:0000256" key="2">
    <source>
        <dbReference type="ARBA" id="ARBA00022475"/>
    </source>
</evidence>
<evidence type="ECO:0000256" key="4">
    <source>
        <dbReference type="ARBA" id="ARBA00022989"/>
    </source>
</evidence>
<name>A0A3S1BI09_9BACL</name>
<evidence type="ECO:0000256" key="1">
    <source>
        <dbReference type="ARBA" id="ARBA00004651"/>
    </source>
</evidence>
<keyword evidence="5 6" id="KW-0472">Membrane</keyword>
<proteinExistence type="predicted"/>
<dbReference type="Pfam" id="PF02687">
    <property type="entry name" value="FtsX"/>
    <property type="match status" value="2"/>
</dbReference>
<dbReference type="InterPro" id="IPR038766">
    <property type="entry name" value="Membrane_comp_ABC_pdt"/>
</dbReference>
<keyword evidence="9" id="KW-1185">Reference proteome</keyword>
<evidence type="ECO:0000259" key="7">
    <source>
        <dbReference type="Pfam" id="PF02687"/>
    </source>
</evidence>
<feature type="domain" description="ABC3 transporter permease C-terminal" evidence="7">
    <location>
        <begin position="250"/>
        <end position="367"/>
    </location>
</feature>
<gene>
    <name evidence="8" type="ORF">EJP82_23495</name>
</gene>
<dbReference type="InterPro" id="IPR003838">
    <property type="entry name" value="ABC3_permease_C"/>
</dbReference>
<feature type="transmembrane region" description="Helical" evidence="6">
    <location>
        <begin position="297"/>
        <end position="324"/>
    </location>
</feature>
<accession>A0A3S1BI09</accession>
<feature type="transmembrane region" description="Helical" evidence="6">
    <location>
        <begin position="411"/>
        <end position="429"/>
    </location>
</feature>
<feature type="transmembrane region" description="Helical" evidence="6">
    <location>
        <begin position="344"/>
        <end position="365"/>
    </location>
</feature>
<feature type="transmembrane region" description="Helical" evidence="6">
    <location>
        <begin position="668"/>
        <end position="689"/>
    </location>
</feature>
<dbReference type="AlphaFoldDB" id="A0A3S1BI09"/>
<feature type="transmembrane region" description="Helical" evidence="6">
    <location>
        <begin position="18"/>
        <end position="36"/>
    </location>
</feature>
<evidence type="ECO:0000313" key="9">
    <source>
        <dbReference type="Proteomes" id="UP000279446"/>
    </source>
</evidence>
<dbReference type="EMBL" id="RZNY01000030">
    <property type="protein sequence ID" value="RUT41431.1"/>
    <property type="molecule type" value="Genomic_DNA"/>
</dbReference>
<protein>
    <submittedName>
        <fullName evidence="8">ABC transporter permease</fullName>
    </submittedName>
</protein>
<evidence type="ECO:0000256" key="6">
    <source>
        <dbReference type="SAM" id="Phobius"/>
    </source>
</evidence>
<keyword evidence="4 6" id="KW-1133">Transmembrane helix</keyword>
<dbReference type="GO" id="GO:0005886">
    <property type="term" value="C:plasma membrane"/>
    <property type="evidence" value="ECO:0007669"/>
    <property type="project" value="UniProtKB-SubCell"/>
</dbReference>
<dbReference type="RefSeq" id="WP_127194499.1">
    <property type="nucleotide sequence ID" value="NZ_RZNY01000030.1"/>
</dbReference>
<comment type="subcellular location">
    <subcellularLocation>
        <location evidence="1">Cell membrane</location>
        <topology evidence="1">Multi-pass membrane protein</topology>
    </subcellularLocation>
</comment>
<dbReference type="PANTHER" id="PTHR30287:SF2">
    <property type="entry name" value="BLL1001 PROTEIN"/>
    <property type="match status" value="1"/>
</dbReference>
<evidence type="ECO:0000313" key="8">
    <source>
        <dbReference type="EMBL" id="RUT41431.1"/>
    </source>
</evidence>
<keyword evidence="2" id="KW-1003">Cell membrane</keyword>